<accession>A0ABR1LNX4</accession>
<reference evidence="1 2" key="1">
    <citation type="submission" date="2024-04" db="EMBL/GenBank/DDBJ databases">
        <title>Phyllosticta paracitricarpa is synonymous to the EU quarantine fungus P. citricarpa based on phylogenomic analyses.</title>
        <authorList>
            <consortium name="Lawrence Berkeley National Laboratory"/>
            <person name="Van ingen-buijs V.A."/>
            <person name="Van westerhoven A.C."/>
            <person name="Haridas S."/>
            <person name="Skiadas P."/>
            <person name="Martin F."/>
            <person name="Groenewald J.Z."/>
            <person name="Crous P.W."/>
            <person name="Seidl M.F."/>
        </authorList>
    </citation>
    <scope>NUCLEOTIDE SEQUENCE [LARGE SCALE GENOMIC DNA]</scope>
    <source>
        <strain evidence="1 2">CPC 17464</strain>
    </source>
</reference>
<gene>
    <name evidence="1" type="ORF">J3D65DRAFT_602930</name>
</gene>
<protein>
    <submittedName>
        <fullName evidence="1">Uncharacterized protein</fullName>
    </submittedName>
</protein>
<name>A0ABR1LNX4_9PEZI</name>
<dbReference type="GeneID" id="92031074"/>
<comment type="caution">
    <text evidence="1">The sequence shown here is derived from an EMBL/GenBank/DDBJ whole genome shotgun (WGS) entry which is preliminary data.</text>
</comment>
<sequence>MLFYTRYVKTVLPIELQHFSPYVPSEEAAVVCYAMVYLLADKYQAMHVKVHLAGAVTMRLEAASVKLKSNRPGAISIASFVHVANTVFTTMPDSEQTLRNLIYCYMKKHFKLLMDTAQFHAEINGVDGF</sequence>
<evidence type="ECO:0000313" key="2">
    <source>
        <dbReference type="Proteomes" id="UP001360953"/>
    </source>
</evidence>
<dbReference type="EMBL" id="JBBPEH010000006">
    <property type="protein sequence ID" value="KAK7536876.1"/>
    <property type="molecule type" value="Genomic_DNA"/>
</dbReference>
<proteinExistence type="predicted"/>
<dbReference type="Proteomes" id="UP001360953">
    <property type="component" value="Unassembled WGS sequence"/>
</dbReference>
<keyword evidence="2" id="KW-1185">Reference proteome</keyword>
<organism evidence="1 2">
    <name type="scientific">Phyllosticta citribraziliensis</name>
    <dbReference type="NCBI Taxonomy" id="989973"/>
    <lineage>
        <taxon>Eukaryota</taxon>
        <taxon>Fungi</taxon>
        <taxon>Dikarya</taxon>
        <taxon>Ascomycota</taxon>
        <taxon>Pezizomycotina</taxon>
        <taxon>Dothideomycetes</taxon>
        <taxon>Dothideomycetes incertae sedis</taxon>
        <taxon>Botryosphaeriales</taxon>
        <taxon>Phyllostictaceae</taxon>
        <taxon>Phyllosticta</taxon>
    </lineage>
</organism>
<dbReference type="RefSeq" id="XP_066655027.1">
    <property type="nucleotide sequence ID" value="XM_066798168.1"/>
</dbReference>
<evidence type="ECO:0000313" key="1">
    <source>
        <dbReference type="EMBL" id="KAK7536876.1"/>
    </source>
</evidence>